<evidence type="ECO:0000313" key="4">
    <source>
        <dbReference type="WBParaSite" id="DME_0000164301-mRNA-1"/>
    </source>
</evidence>
<dbReference type="WBParaSite" id="DME_0000164301-mRNA-1">
    <property type="protein sequence ID" value="DME_0000164301-mRNA-1"/>
    <property type="gene ID" value="DME_0000164301"/>
</dbReference>
<gene>
    <name evidence="1" type="ORF">DME_LOCUS6003</name>
</gene>
<keyword evidence="3" id="KW-1185">Reference proteome</keyword>
<dbReference type="Proteomes" id="UP000038040">
    <property type="component" value="Unplaced"/>
</dbReference>
<organism evidence="2 4">
    <name type="scientific">Dracunculus medinensis</name>
    <name type="common">Guinea worm</name>
    <dbReference type="NCBI Taxonomy" id="318479"/>
    <lineage>
        <taxon>Eukaryota</taxon>
        <taxon>Metazoa</taxon>
        <taxon>Ecdysozoa</taxon>
        <taxon>Nematoda</taxon>
        <taxon>Chromadorea</taxon>
        <taxon>Rhabditida</taxon>
        <taxon>Spirurina</taxon>
        <taxon>Dracunculoidea</taxon>
        <taxon>Dracunculidae</taxon>
        <taxon>Dracunculus</taxon>
    </lineage>
</organism>
<accession>A0A0N4U4D9</accession>
<dbReference type="Proteomes" id="UP000274756">
    <property type="component" value="Unassembled WGS sequence"/>
</dbReference>
<reference evidence="4" key="1">
    <citation type="submission" date="2017-02" db="UniProtKB">
        <authorList>
            <consortium name="WormBaseParasite"/>
        </authorList>
    </citation>
    <scope>IDENTIFICATION</scope>
</reference>
<protein>
    <submittedName>
        <fullName evidence="4">Reverse transcriptase domain-containing protein</fullName>
    </submittedName>
</protein>
<proteinExistence type="predicted"/>
<name>A0A0N4U4D9_DRAME</name>
<sequence>MRQQDNQVGFRPGRGSADQIFMLKRFLEHRFKYITPASFVSSIVQLPSIQLATLWRVMEHDGVPKRE</sequence>
<dbReference type="OrthoDB" id="410104at2759"/>
<evidence type="ECO:0000313" key="1">
    <source>
        <dbReference type="EMBL" id="VDN56030.1"/>
    </source>
</evidence>
<reference evidence="1 3" key="2">
    <citation type="submission" date="2018-11" db="EMBL/GenBank/DDBJ databases">
        <authorList>
            <consortium name="Pathogen Informatics"/>
        </authorList>
    </citation>
    <scope>NUCLEOTIDE SEQUENCE [LARGE SCALE GENOMIC DNA]</scope>
</reference>
<evidence type="ECO:0000313" key="3">
    <source>
        <dbReference type="Proteomes" id="UP000274756"/>
    </source>
</evidence>
<evidence type="ECO:0000313" key="2">
    <source>
        <dbReference type="Proteomes" id="UP000038040"/>
    </source>
</evidence>
<dbReference type="AlphaFoldDB" id="A0A0N4U4D9"/>
<dbReference type="EMBL" id="UYYG01001154">
    <property type="protein sequence ID" value="VDN56030.1"/>
    <property type="molecule type" value="Genomic_DNA"/>
</dbReference>